<dbReference type="PANTHER" id="PTHR14491:SF9">
    <property type="entry name" value="ANKYRIN REPEAT DOMAIN-CONTAINING PROTEIN SOWAHB-LIKE"/>
    <property type="match status" value="1"/>
</dbReference>
<proteinExistence type="inferred from homology"/>
<evidence type="ECO:0000256" key="1">
    <source>
        <dbReference type="ARBA" id="ARBA00022737"/>
    </source>
</evidence>
<gene>
    <name evidence="5" type="ORF">DNTS_002186</name>
</gene>
<keyword evidence="1" id="KW-0677">Repeat</keyword>
<dbReference type="SUPFAM" id="SSF48403">
    <property type="entry name" value="Ankyrin repeat"/>
    <property type="match status" value="1"/>
</dbReference>
<dbReference type="AlphaFoldDB" id="A0A553QX87"/>
<comment type="caution">
    <text evidence="5">The sequence shown here is derived from an EMBL/GenBank/DDBJ whole genome shotgun (WGS) entry which is preliminary data.</text>
</comment>
<evidence type="ECO:0000256" key="4">
    <source>
        <dbReference type="PROSITE-ProRule" id="PRU00023"/>
    </source>
</evidence>
<dbReference type="PROSITE" id="PS50088">
    <property type="entry name" value="ANK_REPEAT"/>
    <property type="match status" value="1"/>
</dbReference>
<protein>
    <submittedName>
        <fullName evidence="5">Uncharacterized protein</fullName>
    </submittedName>
</protein>
<keyword evidence="2 4" id="KW-0040">ANK repeat</keyword>
<organism evidence="5 6">
    <name type="scientific">Danionella cerebrum</name>
    <dbReference type="NCBI Taxonomy" id="2873325"/>
    <lineage>
        <taxon>Eukaryota</taxon>
        <taxon>Metazoa</taxon>
        <taxon>Chordata</taxon>
        <taxon>Craniata</taxon>
        <taxon>Vertebrata</taxon>
        <taxon>Euteleostomi</taxon>
        <taxon>Actinopterygii</taxon>
        <taxon>Neopterygii</taxon>
        <taxon>Teleostei</taxon>
        <taxon>Ostariophysi</taxon>
        <taxon>Cypriniformes</taxon>
        <taxon>Danionidae</taxon>
        <taxon>Danioninae</taxon>
        <taxon>Danionella</taxon>
    </lineage>
</organism>
<dbReference type="Gene3D" id="1.25.40.20">
    <property type="entry name" value="Ankyrin repeat-containing domain"/>
    <property type="match status" value="1"/>
</dbReference>
<dbReference type="STRING" id="623744.A0A553QX87"/>
<evidence type="ECO:0000256" key="2">
    <source>
        <dbReference type="ARBA" id="ARBA00023043"/>
    </source>
</evidence>
<dbReference type="EMBL" id="SRMA01025434">
    <property type="protein sequence ID" value="TRY94584.1"/>
    <property type="molecule type" value="Genomic_DNA"/>
</dbReference>
<dbReference type="OrthoDB" id="539213at2759"/>
<dbReference type="InterPro" id="IPR036770">
    <property type="entry name" value="Ankyrin_rpt-contain_sf"/>
</dbReference>
<reference evidence="5 6" key="1">
    <citation type="journal article" date="2019" name="Sci. Data">
        <title>Hybrid genome assembly and annotation of Danionella translucida.</title>
        <authorList>
            <person name="Kadobianskyi M."/>
            <person name="Schulze L."/>
            <person name="Schuelke M."/>
            <person name="Judkewitz B."/>
        </authorList>
    </citation>
    <scope>NUCLEOTIDE SEQUENCE [LARGE SCALE GENOMIC DNA]</scope>
    <source>
        <strain evidence="5 6">Bolton</strain>
    </source>
</reference>
<evidence type="ECO:0000313" key="6">
    <source>
        <dbReference type="Proteomes" id="UP000316079"/>
    </source>
</evidence>
<dbReference type="Pfam" id="PF00023">
    <property type="entry name" value="Ank"/>
    <property type="match status" value="1"/>
</dbReference>
<dbReference type="Proteomes" id="UP000316079">
    <property type="component" value="Unassembled WGS sequence"/>
</dbReference>
<comment type="similarity">
    <text evidence="3">Belongs to the SOWAH family.</text>
</comment>
<keyword evidence="6" id="KW-1185">Reference proteome</keyword>
<dbReference type="InterPro" id="IPR002110">
    <property type="entry name" value="Ankyrin_rpt"/>
</dbReference>
<evidence type="ECO:0000313" key="5">
    <source>
        <dbReference type="EMBL" id="TRY94584.1"/>
    </source>
</evidence>
<dbReference type="PROSITE" id="PS50297">
    <property type="entry name" value="ANK_REP_REGION"/>
    <property type="match status" value="1"/>
</dbReference>
<feature type="repeat" description="ANK" evidence="4">
    <location>
        <begin position="29"/>
        <end position="62"/>
    </location>
</feature>
<name>A0A553QX87_9TELE</name>
<accession>A0A553QX87</accession>
<evidence type="ECO:0000256" key="3">
    <source>
        <dbReference type="ARBA" id="ARBA00038122"/>
    </source>
</evidence>
<sequence length="143" mass="16098">MQQCAQLLSSPEDGIPGDNCPNQVSLTAGGYTPLHIAALHGHQHIVELLVTTYGAKENLRDYSGRLPYYYLNLRQANSENQRDLFTNCHGLTPVAERRNRKISSLFHSMKKWGSAEDLAPIPEERSVAHQLVLPAFRARKFSR</sequence>
<dbReference type="SMART" id="SM00248">
    <property type="entry name" value="ANK"/>
    <property type="match status" value="1"/>
</dbReference>
<dbReference type="PANTHER" id="PTHR14491">
    <property type="entry name" value="SOSONDOWAH, ISOFORM G"/>
    <property type="match status" value="1"/>
</dbReference>